<protein>
    <submittedName>
        <fullName evidence="1">Uncharacterized protein</fullName>
    </submittedName>
</protein>
<name>A0A4U0TU14_9PEZI</name>
<evidence type="ECO:0000313" key="1">
    <source>
        <dbReference type="EMBL" id="TKA25728.1"/>
    </source>
</evidence>
<proteinExistence type="predicted"/>
<dbReference type="Proteomes" id="UP000308549">
    <property type="component" value="Unassembled WGS sequence"/>
</dbReference>
<comment type="caution">
    <text evidence="1">The sequence shown here is derived from an EMBL/GenBank/DDBJ whole genome shotgun (WGS) entry which is preliminary data.</text>
</comment>
<dbReference type="InterPro" id="IPR038883">
    <property type="entry name" value="AN11006-like"/>
</dbReference>
<organism evidence="1 2">
    <name type="scientific">Salinomyces thailandicus</name>
    <dbReference type="NCBI Taxonomy" id="706561"/>
    <lineage>
        <taxon>Eukaryota</taxon>
        <taxon>Fungi</taxon>
        <taxon>Dikarya</taxon>
        <taxon>Ascomycota</taxon>
        <taxon>Pezizomycotina</taxon>
        <taxon>Dothideomycetes</taxon>
        <taxon>Dothideomycetidae</taxon>
        <taxon>Mycosphaerellales</taxon>
        <taxon>Teratosphaeriaceae</taxon>
        <taxon>Salinomyces</taxon>
    </lineage>
</organism>
<dbReference type="PANTHER" id="PTHR42085:SF2">
    <property type="entry name" value="F-BOX DOMAIN-CONTAINING PROTEIN"/>
    <property type="match status" value="1"/>
</dbReference>
<dbReference type="EMBL" id="NAJL01000033">
    <property type="protein sequence ID" value="TKA25728.1"/>
    <property type="molecule type" value="Genomic_DNA"/>
</dbReference>
<sequence>MAMMVEQSRRELQMLHETPKGFLALPAELRNQIYEDITRRLCPRREDDVKRCMSMLFVSRQVRAEFMPVLYGGDDLRFDFIRPMQGFGCFDKFVNGLGGKLRYVRRIAVNHCVFEDMDRRHQTAMFFATTTFAMDVEGKVHIKIASETGRDMCCCLVKDCLQNWLDGRYLAARASDDEDSQDEFQALERVKSRVTRTQRRGGESLIEVLLDWKRLFIQDMWSDGHCRGLNCYSPASCDGFHPQGVGRNEWKLDGFVRGVPVAIEGRTRTSAEYVRELKAEAEGHWVG</sequence>
<dbReference type="OrthoDB" id="62952at2759"/>
<gene>
    <name evidence="1" type="ORF">B0A50_05824</name>
</gene>
<dbReference type="PANTHER" id="PTHR42085">
    <property type="entry name" value="F-BOX DOMAIN-CONTAINING PROTEIN"/>
    <property type="match status" value="1"/>
</dbReference>
<evidence type="ECO:0000313" key="2">
    <source>
        <dbReference type="Proteomes" id="UP000308549"/>
    </source>
</evidence>
<keyword evidence="2" id="KW-1185">Reference proteome</keyword>
<dbReference type="AlphaFoldDB" id="A0A4U0TU14"/>
<reference evidence="1 2" key="1">
    <citation type="submission" date="2017-03" db="EMBL/GenBank/DDBJ databases">
        <title>Genomes of endolithic fungi from Antarctica.</title>
        <authorList>
            <person name="Coleine C."/>
            <person name="Masonjones S."/>
            <person name="Stajich J.E."/>
        </authorList>
    </citation>
    <scope>NUCLEOTIDE SEQUENCE [LARGE SCALE GENOMIC DNA]</scope>
    <source>
        <strain evidence="1 2">CCFEE 6315</strain>
    </source>
</reference>
<accession>A0A4U0TU14</accession>